<gene>
    <name evidence="3" type="ORF">LEA_06273</name>
</gene>
<dbReference type="GO" id="GO:0005975">
    <property type="term" value="P:carbohydrate metabolic process"/>
    <property type="evidence" value="ECO:0007669"/>
    <property type="project" value="InterPro"/>
</dbReference>
<reference evidence="3" key="1">
    <citation type="journal article" date="2013" name="Environ. Microbiol.">
        <title>Microbiota from the distal guts of lean and obese adolescents exhibit partial functional redundancy besides clear differences in community structure.</title>
        <authorList>
            <person name="Ferrer M."/>
            <person name="Ruiz A."/>
            <person name="Lanza F."/>
            <person name="Haange S.B."/>
            <person name="Oberbach A."/>
            <person name="Till H."/>
            <person name="Bargiela R."/>
            <person name="Campoy C."/>
            <person name="Segura M.T."/>
            <person name="Richter M."/>
            <person name="von Bergen M."/>
            <person name="Seifert J."/>
            <person name="Suarez A."/>
        </authorList>
    </citation>
    <scope>NUCLEOTIDE SEQUENCE</scope>
</reference>
<evidence type="ECO:0000259" key="2">
    <source>
        <dbReference type="Pfam" id="PF01301"/>
    </source>
</evidence>
<organism evidence="3">
    <name type="scientific">human gut metagenome</name>
    <dbReference type="NCBI Taxonomy" id="408170"/>
    <lineage>
        <taxon>unclassified sequences</taxon>
        <taxon>metagenomes</taxon>
        <taxon>organismal metagenomes</taxon>
    </lineage>
</organism>
<keyword evidence="3" id="KW-0378">Hydrolase</keyword>
<dbReference type="PANTHER" id="PTHR23421">
    <property type="entry name" value="BETA-GALACTOSIDASE RELATED"/>
    <property type="match status" value="1"/>
</dbReference>
<evidence type="ECO:0000313" key="3">
    <source>
        <dbReference type="EMBL" id="EKC73350.1"/>
    </source>
</evidence>
<dbReference type="InterPro" id="IPR031330">
    <property type="entry name" value="Gly_Hdrlase_35_cat"/>
</dbReference>
<dbReference type="Pfam" id="PF01301">
    <property type="entry name" value="Glyco_hydro_35"/>
    <property type="match status" value="1"/>
</dbReference>
<dbReference type="SUPFAM" id="SSF51445">
    <property type="entry name" value="(Trans)glycosidases"/>
    <property type="match status" value="1"/>
</dbReference>
<dbReference type="InterPro" id="IPR001944">
    <property type="entry name" value="Glycoside_Hdrlase_35"/>
</dbReference>
<dbReference type="EC" id="3.2.1.-" evidence="3"/>
<name>K1U4U9_9ZZZZ</name>
<dbReference type="AlphaFoldDB" id="K1U4U9"/>
<protein>
    <submittedName>
        <fullName evidence="3">Glycoside hydrolase, family 35</fullName>
        <ecNumber evidence="3">3.2.1.-</ecNumber>
    </submittedName>
</protein>
<dbReference type="EMBL" id="AJWY01004099">
    <property type="protein sequence ID" value="EKC73350.1"/>
    <property type="molecule type" value="Genomic_DNA"/>
</dbReference>
<dbReference type="PRINTS" id="PR00742">
    <property type="entry name" value="GLHYDRLASE35"/>
</dbReference>
<feature type="domain" description="Glycoside hydrolase 35 catalytic" evidence="2">
    <location>
        <begin position="9"/>
        <end position="75"/>
    </location>
</feature>
<accession>K1U4U9</accession>
<dbReference type="Gene3D" id="3.20.20.80">
    <property type="entry name" value="Glycosidases"/>
    <property type="match status" value="1"/>
</dbReference>
<dbReference type="InterPro" id="IPR017853">
    <property type="entry name" value="GH"/>
</dbReference>
<proteinExistence type="inferred from homology"/>
<evidence type="ECO:0000256" key="1">
    <source>
        <dbReference type="ARBA" id="ARBA00009809"/>
    </source>
</evidence>
<comment type="similarity">
    <text evidence="1">Belongs to the glycosyl hydrolase 35 family.</text>
</comment>
<keyword evidence="3" id="KW-0326">Glycosidase</keyword>
<dbReference type="GO" id="GO:0004553">
    <property type="term" value="F:hydrolase activity, hydrolyzing O-glycosyl compounds"/>
    <property type="evidence" value="ECO:0007669"/>
    <property type="project" value="InterPro"/>
</dbReference>
<sequence>MLTYKGKDFYLDGEKLKIYSGAIHYFRTVPEYWEDRLIKLKAAGFNTVETYTCWNLHEKKPGEFDFDGILDIVKFN</sequence>
<comment type="caution">
    <text evidence="3">The sequence shown here is derived from an EMBL/GenBank/DDBJ whole genome shotgun (WGS) entry which is preliminary data.</text>
</comment>